<sequence length="119" mass="12333">MQRREIAQSVADALFEAEEAVDMALEKAALLIARTSALRRDHDFSALLGHDGVAAVARSVDTLGQSRTHMMTAHAALAAAAPGIGVRPATLHGTGVGKPETNRPITTGEAPALRTVDAA</sequence>
<reference evidence="3" key="1">
    <citation type="journal article" date="2013" name="Genome Announc.">
        <title>Draft Genome Sequence of the Dimorphic Prosthecate Bacterium Brevundimonas abyssalis TAR-001T.</title>
        <authorList>
            <person name="Tsubouchi T."/>
            <person name="Nishi S."/>
            <person name="Usui K."/>
            <person name="Shimane Y."/>
            <person name="Takaki Y."/>
            <person name="Maruyama T."/>
            <person name="Hatada Y."/>
        </authorList>
    </citation>
    <scope>NUCLEOTIDE SEQUENCE [LARGE SCALE GENOMIC DNA]</scope>
    <source>
        <strain evidence="3">TAR-001</strain>
    </source>
</reference>
<keyword evidence="3" id="KW-1185">Reference proteome</keyword>
<evidence type="ECO:0000313" key="3">
    <source>
        <dbReference type="Proteomes" id="UP000016569"/>
    </source>
</evidence>
<dbReference type="AlphaFoldDB" id="A0A8E0KJB3"/>
<dbReference type="EMBL" id="BATC01000005">
    <property type="protein sequence ID" value="GAD58280.1"/>
    <property type="molecule type" value="Genomic_DNA"/>
</dbReference>
<evidence type="ECO:0000313" key="2">
    <source>
        <dbReference type="EMBL" id="GAD58280.1"/>
    </source>
</evidence>
<feature type="region of interest" description="Disordered" evidence="1">
    <location>
        <begin position="90"/>
        <end position="119"/>
    </location>
</feature>
<dbReference type="OrthoDB" id="7206798at2"/>
<comment type="caution">
    <text evidence="2">The sequence shown here is derived from an EMBL/GenBank/DDBJ whole genome shotgun (WGS) entry which is preliminary data.</text>
</comment>
<organism evidence="2 3">
    <name type="scientific">Brevundimonas abyssalis TAR-001</name>
    <dbReference type="NCBI Taxonomy" id="1391729"/>
    <lineage>
        <taxon>Bacteria</taxon>
        <taxon>Pseudomonadati</taxon>
        <taxon>Pseudomonadota</taxon>
        <taxon>Alphaproteobacteria</taxon>
        <taxon>Caulobacterales</taxon>
        <taxon>Caulobacteraceae</taxon>
        <taxon>Brevundimonas</taxon>
    </lineage>
</organism>
<protein>
    <submittedName>
        <fullName evidence="2">Uncharacterized protein</fullName>
    </submittedName>
</protein>
<dbReference type="RefSeq" id="WP_021696376.1">
    <property type="nucleotide sequence ID" value="NZ_BATC01000005.1"/>
</dbReference>
<proteinExistence type="predicted"/>
<evidence type="ECO:0000256" key="1">
    <source>
        <dbReference type="SAM" id="MobiDB-lite"/>
    </source>
</evidence>
<dbReference type="Proteomes" id="UP000016569">
    <property type="component" value="Unassembled WGS sequence"/>
</dbReference>
<gene>
    <name evidence="2" type="ORF">MBEBAB_0530</name>
</gene>
<accession>A0A8E0KJB3</accession>
<name>A0A8E0KJB3_9CAUL</name>